<name>A0AAU4K1T5_9NOCA</name>
<evidence type="ECO:0000256" key="2">
    <source>
        <dbReference type="SAM" id="Phobius"/>
    </source>
</evidence>
<dbReference type="RefSeq" id="WP_328857475.1">
    <property type="nucleotide sequence ID" value="NZ_CP108021.1"/>
</dbReference>
<evidence type="ECO:0000256" key="1">
    <source>
        <dbReference type="SAM" id="MobiDB-lite"/>
    </source>
</evidence>
<keyword evidence="2" id="KW-0812">Transmembrane</keyword>
<keyword evidence="2" id="KW-0472">Membrane</keyword>
<organism evidence="3 4">
    <name type="scientific">Williamsia herbipolensis</name>
    <dbReference type="NCBI Taxonomy" id="1603258"/>
    <lineage>
        <taxon>Bacteria</taxon>
        <taxon>Bacillati</taxon>
        <taxon>Actinomycetota</taxon>
        <taxon>Actinomycetes</taxon>
        <taxon>Mycobacteriales</taxon>
        <taxon>Nocardiaceae</taxon>
        <taxon>Williamsia</taxon>
    </lineage>
</organism>
<sequence length="120" mass="12693">MITTQPHPSTSRKMRILARLFDIRMIIALLIGIYGIVLVVAGIIPDVLGVQSHQPGDANTVDLEAGTRANLWVGLIMVAVAALFAVWAVARPLPVDDKPVDEKPSADTAADGSTADHADS</sequence>
<accession>A0AAU4K1T5</accession>
<feature type="compositionally biased region" description="Basic and acidic residues" evidence="1">
    <location>
        <begin position="95"/>
        <end position="105"/>
    </location>
</feature>
<feature type="transmembrane region" description="Helical" evidence="2">
    <location>
        <begin position="21"/>
        <end position="44"/>
    </location>
</feature>
<protein>
    <submittedName>
        <fullName evidence="3">Uncharacterized protein</fullName>
    </submittedName>
</protein>
<evidence type="ECO:0000313" key="4">
    <source>
        <dbReference type="Proteomes" id="UP001432128"/>
    </source>
</evidence>
<evidence type="ECO:0000313" key="3">
    <source>
        <dbReference type="EMBL" id="WUM20058.1"/>
    </source>
</evidence>
<feature type="region of interest" description="Disordered" evidence="1">
    <location>
        <begin position="95"/>
        <end position="120"/>
    </location>
</feature>
<feature type="transmembrane region" description="Helical" evidence="2">
    <location>
        <begin position="71"/>
        <end position="90"/>
    </location>
</feature>
<dbReference type="Proteomes" id="UP001432128">
    <property type="component" value="Chromosome"/>
</dbReference>
<gene>
    <name evidence="3" type="ORF">OG579_20615</name>
</gene>
<dbReference type="EMBL" id="CP108021">
    <property type="protein sequence ID" value="WUM20058.1"/>
    <property type="molecule type" value="Genomic_DNA"/>
</dbReference>
<reference evidence="3 4" key="1">
    <citation type="submission" date="2022-10" db="EMBL/GenBank/DDBJ databases">
        <title>The complete genomes of actinobacterial strains from the NBC collection.</title>
        <authorList>
            <person name="Joergensen T.S."/>
            <person name="Alvarez Arevalo M."/>
            <person name="Sterndorff E.B."/>
            <person name="Faurdal D."/>
            <person name="Vuksanovic O."/>
            <person name="Mourched A.-S."/>
            <person name="Charusanti P."/>
            <person name="Shaw S."/>
            <person name="Blin K."/>
            <person name="Weber T."/>
        </authorList>
    </citation>
    <scope>NUCLEOTIDE SEQUENCE [LARGE SCALE GENOMIC DNA]</scope>
    <source>
        <strain evidence="3 4">NBC_00319</strain>
    </source>
</reference>
<dbReference type="AlphaFoldDB" id="A0AAU4K1T5"/>
<keyword evidence="2" id="KW-1133">Transmembrane helix</keyword>
<keyword evidence="4" id="KW-1185">Reference proteome</keyword>
<proteinExistence type="predicted"/>
<dbReference type="KEGG" id="whr:OG579_20615"/>